<evidence type="ECO:0000256" key="1">
    <source>
        <dbReference type="SAM" id="MobiDB-lite"/>
    </source>
</evidence>
<gene>
    <name evidence="2" type="ORF">BaRGS_00020856</name>
</gene>
<feature type="compositionally biased region" description="Polar residues" evidence="1">
    <location>
        <begin position="1"/>
        <end position="12"/>
    </location>
</feature>
<name>A0ABD0KLT1_9CAEN</name>
<evidence type="ECO:0000313" key="3">
    <source>
        <dbReference type="Proteomes" id="UP001519460"/>
    </source>
</evidence>
<keyword evidence="3" id="KW-1185">Reference proteome</keyword>
<accession>A0ABD0KLT1</accession>
<proteinExistence type="predicted"/>
<sequence length="53" mass="5528">MVSSGLSASTTSRDLRRQRGGSAVVTQESAGSLTLCFSCIFVTVSNYSHGSVE</sequence>
<feature type="region of interest" description="Disordered" evidence="1">
    <location>
        <begin position="1"/>
        <end position="23"/>
    </location>
</feature>
<dbReference type="AlphaFoldDB" id="A0ABD0KLT1"/>
<reference evidence="2 3" key="1">
    <citation type="journal article" date="2023" name="Sci. Data">
        <title>Genome assembly of the Korean intertidal mud-creeper Batillaria attramentaria.</title>
        <authorList>
            <person name="Patra A.K."/>
            <person name="Ho P.T."/>
            <person name="Jun S."/>
            <person name="Lee S.J."/>
            <person name="Kim Y."/>
            <person name="Won Y.J."/>
        </authorList>
    </citation>
    <scope>NUCLEOTIDE SEQUENCE [LARGE SCALE GENOMIC DNA]</scope>
    <source>
        <strain evidence="2">Wonlab-2016</strain>
    </source>
</reference>
<dbReference type="EMBL" id="JACVVK020000157">
    <property type="protein sequence ID" value="KAK7487955.1"/>
    <property type="molecule type" value="Genomic_DNA"/>
</dbReference>
<protein>
    <submittedName>
        <fullName evidence="2">Uncharacterized protein</fullName>
    </submittedName>
</protein>
<dbReference type="Proteomes" id="UP001519460">
    <property type="component" value="Unassembled WGS sequence"/>
</dbReference>
<evidence type="ECO:0000313" key="2">
    <source>
        <dbReference type="EMBL" id="KAK7487955.1"/>
    </source>
</evidence>
<comment type="caution">
    <text evidence="2">The sequence shown here is derived from an EMBL/GenBank/DDBJ whole genome shotgun (WGS) entry which is preliminary data.</text>
</comment>
<organism evidence="2 3">
    <name type="scientific">Batillaria attramentaria</name>
    <dbReference type="NCBI Taxonomy" id="370345"/>
    <lineage>
        <taxon>Eukaryota</taxon>
        <taxon>Metazoa</taxon>
        <taxon>Spiralia</taxon>
        <taxon>Lophotrochozoa</taxon>
        <taxon>Mollusca</taxon>
        <taxon>Gastropoda</taxon>
        <taxon>Caenogastropoda</taxon>
        <taxon>Sorbeoconcha</taxon>
        <taxon>Cerithioidea</taxon>
        <taxon>Batillariidae</taxon>
        <taxon>Batillaria</taxon>
    </lineage>
</organism>
<feature type="non-terminal residue" evidence="2">
    <location>
        <position position="53"/>
    </location>
</feature>